<sequence>MDRNAGLGRATAQCERNGHTWGANTRRGVRMSAALNANRLDELVSLERGEVDRRIFSDAEIFEQEMTLIFGRAWQFLCHESQIPKAGDFFETPMGRDNVLTVRQRDGSIRAMLNTCTHRGNAVCRAEEGNTKAFMCTYHGWSFDLAGKLIGVPDVEKFYKGDLDKSKYGLVHVAQLESYHGFVFATMDPAAPALADYLGPAGRIAIDLIAAREVEIIPGVQKFTIDCNWKFAVDNVFDWYHAQVTHMSAVASGLFPPAEGEVEVGGARNTLGESLDIPSGLMGNGVDDLVLVSEFGHAAAGPSVDGLGGMPIDTSWRKRPQAVEWLGEVGSKVCGYPNIFPNAWLATAGGQLALRVPVSPNRTEIWWFSFVEKNATPDQRKMTVMLAGHIFGPAGILEQDDGENWAQSTQQTYGHRSRQVPQLLKMGLGRGKVVKENGLARIEGSTSEHAQLWTYHAWAQWMKGLDWDELREATIPPDTL</sequence>
<keyword evidence="7" id="KW-0411">Iron-sulfur</keyword>
<dbReference type="PROSITE" id="PS51296">
    <property type="entry name" value="RIESKE"/>
    <property type="match status" value="1"/>
</dbReference>
<accession>A0A6N7YRL9</accession>
<dbReference type="SUPFAM" id="SSF55961">
    <property type="entry name" value="Bet v1-like"/>
    <property type="match status" value="1"/>
</dbReference>
<organism evidence="10 11">
    <name type="scientific">Amycolatopsis pithecellobii</name>
    <dbReference type="NCBI Taxonomy" id="664692"/>
    <lineage>
        <taxon>Bacteria</taxon>
        <taxon>Bacillati</taxon>
        <taxon>Actinomycetota</taxon>
        <taxon>Actinomycetes</taxon>
        <taxon>Pseudonocardiales</taxon>
        <taxon>Pseudonocardiaceae</taxon>
        <taxon>Amycolatopsis</taxon>
    </lineage>
</organism>
<evidence type="ECO:0000313" key="11">
    <source>
        <dbReference type="Proteomes" id="UP000440096"/>
    </source>
</evidence>
<dbReference type="PRINTS" id="PR00090">
    <property type="entry name" value="RNGDIOXGNASE"/>
</dbReference>
<feature type="domain" description="Rieske" evidence="9">
    <location>
        <begin position="75"/>
        <end position="154"/>
    </location>
</feature>
<evidence type="ECO:0000256" key="6">
    <source>
        <dbReference type="ARBA" id="ARBA00023004"/>
    </source>
</evidence>
<dbReference type="Gene3D" id="3.90.380.10">
    <property type="entry name" value="Naphthalene 1,2-dioxygenase Alpha Subunit, Chain A, domain 1"/>
    <property type="match status" value="1"/>
</dbReference>
<dbReference type="Gene3D" id="2.102.10.10">
    <property type="entry name" value="Rieske [2Fe-2S] iron-sulphur domain"/>
    <property type="match status" value="1"/>
</dbReference>
<comment type="caution">
    <text evidence="10">The sequence shown here is derived from an EMBL/GenBank/DDBJ whole genome shotgun (WGS) entry which is preliminary data.</text>
</comment>
<evidence type="ECO:0000256" key="8">
    <source>
        <dbReference type="ARBA" id="ARBA00023027"/>
    </source>
</evidence>
<keyword evidence="5" id="KW-0560">Oxidoreductase</keyword>
<dbReference type="GO" id="GO:0051537">
    <property type="term" value="F:2 iron, 2 sulfur cluster binding"/>
    <property type="evidence" value="ECO:0007669"/>
    <property type="project" value="UniProtKB-KW"/>
</dbReference>
<evidence type="ECO:0000313" key="10">
    <source>
        <dbReference type="EMBL" id="MTD55677.1"/>
    </source>
</evidence>
<dbReference type="GO" id="GO:0051213">
    <property type="term" value="F:dioxygenase activity"/>
    <property type="evidence" value="ECO:0007669"/>
    <property type="project" value="UniProtKB-KW"/>
</dbReference>
<keyword evidence="4" id="KW-0223">Dioxygenase</keyword>
<evidence type="ECO:0000256" key="4">
    <source>
        <dbReference type="ARBA" id="ARBA00022964"/>
    </source>
</evidence>
<evidence type="ECO:0000259" key="9">
    <source>
        <dbReference type="PROSITE" id="PS51296"/>
    </source>
</evidence>
<dbReference type="Pfam" id="PF00848">
    <property type="entry name" value="Ring_hydroxyl_A"/>
    <property type="match status" value="1"/>
</dbReference>
<dbReference type="PANTHER" id="PTHR43756">
    <property type="entry name" value="CHOLINE MONOOXYGENASE, CHLOROPLASTIC"/>
    <property type="match status" value="1"/>
</dbReference>
<dbReference type="InterPro" id="IPR015879">
    <property type="entry name" value="Ring_hydroxy_dOase_asu_C_dom"/>
</dbReference>
<dbReference type="InterPro" id="IPR036922">
    <property type="entry name" value="Rieske_2Fe-2S_sf"/>
</dbReference>
<keyword evidence="8" id="KW-0520">NAD</keyword>
<evidence type="ECO:0000256" key="5">
    <source>
        <dbReference type="ARBA" id="ARBA00023002"/>
    </source>
</evidence>
<dbReference type="GO" id="GO:0016705">
    <property type="term" value="F:oxidoreductase activity, acting on paired donors, with incorporation or reduction of molecular oxygen"/>
    <property type="evidence" value="ECO:0007669"/>
    <property type="project" value="UniProtKB-ARBA"/>
</dbReference>
<evidence type="ECO:0000256" key="2">
    <source>
        <dbReference type="ARBA" id="ARBA00022714"/>
    </source>
</evidence>
<dbReference type="EMBL" id="WMBA01000024">
    <property type="protein sequence ID" value="MTD55677.1"/>
    <property type="molecule type" value="Genomic_DNA"/>
</dbReference>
<keyword evidence="6" id="KW-0408">Iron</keyword>
<dbReference type="Proteomes" id="UP000440096">
    <property type="component" value="Unassembled WGS sequence"/>
</dbReference>
<dbReference type="GO" id="GO:0004497">
    <property type="term" value="F:monooxygenase activity"/>
    <property type="evidence" value="ECO:0007669"/>
    <property type="project" value="UniProtKB-ARBA"/>
</dbReference>
<dbReference type="PROSITE" id="PS00570">
    <property type="entry name" value="RING_HYDROXYL_ALPHA"/>
    <property type="match status" value="1"/>
</dbReference>
<dbReference type="SUPFAM" id="SSF50022">
    <property type="entry name" value="ISP domain"/>
    <property type="match status" value="1"/>
</dbReference>
<dbReference type="AlphaFoldDB" id="A0A6N7YRL9"/>
<dbReference type="PANTHER" id="PTHR43756:SF1">
    <property type="entry name" value="3-PHENYLPROPIONATE_CINNAMIC ACID DIOXYGENASE SUBUNIT ALPHA"/>
    <property type="match status" value="1"/>
</dbReference>
<gene>
    <name evidence="10" type="ORF">GKO32_17075</name>
</gene>
<dbReference type="InterPro" id="IPR001663">
    <property type="entry name" value="Rng_hydr_dOase-A"/>
</dbReference>
<proteinExistence type="inferred from homology"/>
<reference evidence="10 11" key="1">
    <citation type="submission" date="2019-11" db="EMBL/GenBank/DDBJ databases">
        <title>Draft genome of Amycolatopsis RM579.</title>
        <authorList>
            <person name="Duangmal K."/>
            <person name="Mingma R."/>
        </authorList>
    </citation>
    <scope>NUCLEOTIDE SEQUENCE [LARGE SCALE GENOMIC DNA]</scope>
    <source>
        <strain evidence="10 11">RM579</strain>
    </source>
</reference>
<dbReference type="InterPro" id="IPR015881">
    <property type="entry name" value="ARHD_Rieske_2Fe_2S"/>
</dbReference>
<evidence type="ECO:0000256" key="7">
    <source>
        <dbReference type="ARBA" id="ARBA00023014"/>
    </source>
</evidence>
<comment type="similarity">
    <text evidence="1">Belongs to the bacterial ring-hydroxylating dioxygenase alpha subunit family.</text>
</comment>
<dbReference type="OrthoDB" id="5243643at2"/>
<name>A0A6N7YRL9_9PSEU</name>
<keyword evidence="3" id="KW-0479">Metal-binding</keyword>
<dbReference type="GO" id="GO:0005506">
    <property type="term" value="F:iron ion binding"/>
    <property type="evidence" value="ECO:0007669"/>
    <property type="project" value="InterPro"/>
</dbReference>
<keyword evidence="2" id="KW-0001">2Fe-2S</keyword>
<dbReference type="InterPro" id="IPR017941">
    <property type="entry name" value="Rieske_2Fe-2S"/>
</dbReference>
<evidence type="ECO:0000256" key="3">
    <source>
        <dbReference type="ARBA" id="ARBA00022723"/>
    </source>
</evidence>
<keyword evidence="11" id="KW-1185">Reference proteome</keyword>
<protein>
    <submittedName>
        <fullName evidence="10">Rieske 2Fe-2S domain-containing protein</fullName>
    </submittedName>
</protein>
<dbReference type="Pfam" id="PF00355">
    <property type="entry name" value="Rieske"/>
    <property type="match status" value="1"/>
</dbReference>
<evidence type="ECO:0000256" key="1">
    <source>
        <dbReference type="ARBA" id="ARBA00008751"/>
    </source>
</evidence>